<evidence type="ECO:0000313" key="2">
    <source>
        <dbReference type="Proteomes" id="UP000270343"/>
    </source>
</evidence>
<dbReference type="EMBL" id="RBAM01000034">
    <property type="protein sequence ID" value="RKN60023.1"/>
    <property type="molecule type" value="Genomic_DNA"/>
</dbReference>
<reference evidence="1 2" key="1">
    <citation type="journal article" date="2015" name="Antonie Van Leeuwenhoek">
        <title>Streptomyces klenkii sp. nov., isolated from deep marine sediment.</title>
        <authorList>
            <person name="Veyisoglu A."/>
            <person name="Sahin N."/>
        </authorList>
    </citation>
    <scope>NUCLEOTIDE SEQUENCE [LARGE SCALE GENOMIC DNA]</scope>
    <source>
        <strain evidence="1 2">KCTC 29202</strain>
    </source>
</reference>
<sequence length="814" mass="88188">MGSLPLVLAGPVLRRVDARHVCVWIALSRPGDVTVTVFRGRETSTGDGTSAGATVGTQQRHTRKCGASLHVAVVDVEVVGLPPLTRHCYDVVVSAGGQSKGLKALGLLADGSGVPKALALGYADGMLPSFVTPASRIEDVRLAHASCRKSNGPGPDALAWLDDRIQAGLTDLGKAPQQLFLTGDQIYADDVGGVLLPMLAELGKDLVGTEQLPVGGANLDATHERFPALRRQDTVRTLGRLSTTDGHNHLLTYGEFAAMYCAAFSPSAWRALKAPGDLFQPPPSDAALTHVTDWESVYDGDTSLWKSRPDKAGHTRLDAVTEEARRVEAWRDAVPKVARALANVPTYMIFDDHEITDDWNISQRWRDRVISAPFGRAVVRNGLLAYTVFQGWGNDPARFRHDGSVTEDQKDPDEKLLDALADFADGIGAQSSATLDRIDTLLGIDEPVTVPKMRFDYEVPGPQYTVRVLDTRTRRTYRAPGNTPARLLGLSMDDQLPPGTGQWELLVVVSAAPVLFPRLFESVAQPVGALVFDLKAHMSGREEKTEPGKVTGLAGSESLDIEGWRADEEHHEQLLRRLGTHRRVVVLSGDVHFAGTLTLDFWGTDDTTLGSRIVQCTSSAARNQPDEDMRGLLRTLRAGQQLLRGVPCERIAWEGDHGVVLPPGAAIRPARRARLHRKPSILPARGWPAGTTVGKPPDWRWRVQVNRDERPKAALPAGAPEVPVVSWNAGDRLSSYADIAGKHQQVTRDPKDPVRLMVFRNNIGLVSFATDGSDYRVAHTLLSSADDRTGAGFTEHGVQFAPSPAPAAPVLRSG</sequence>
<dbReference type="InterPro" id="IPR038607">
    <property type="entry name" value="PhoD-like_sf"/>
</dbReference>
<dbReference type="OrthoDB" id="9795624at2"/>
<proteinExistence type="predicted"/>
<keyword evidence="2" id="KW-1185">Reference proteome</keyword>
<protein>
    <recommendedName>
        <fullName evidence="3">PhoD-like phosphatase metallophosphatase domain-containing protein</fullName>
    </recommendedName>
</protein>
<dbReference type="PANTHER" id="PTHR37031">
    <property type="entry name" value="METALLOPHOSPHATASE BINDING DOMAIN PROTEIN"/>
    <property type="match status" value="1"/>
</dbReference>
<accession>A0A3B0AHM3</accession>
<dbReference type="RefSeq" id="WP_120759991.1">
    <property type="nucleotide sequence ID" value="NZ_RBAM01000034.1"/>
</dbReference>
<evidence type="ECO:0008006" key="3">
    <source>
        <dbReference type="Google" id="ProtNLM"/>
    </source>
</evidence>
<dbReference type="Proteomes" id="UP000270343">
    <property type="component" value="Unassembled WGS sequence"/>
</dbReference>
<dbReference type="Gene3D" id="3.60.21.70">
    <property type="entry name" value="PhoD-like phosphatase"/>
    <property type="match status" value="1"/>
</dbReference>
<dbReference type="AlphaFoldDB" id="A0A3B0AHM3"/>
<comment type="caution">
    <text evidence="1">The sequence shown here is derived from an EMBL/GenBank/DDBJ whole genome shotgun (WGS) entry which is preliminary data.</text>
</comment>
<evidence type="ECO:0000313" key="1">
    <source>
        <dbReference type="EMBL" id="RKN60023.1"/>
    </source>
</evidence>
<organism evidence="1 2">
    <name type="scientific">Streptomyces klenkii</name>
    <dbReference type="NCBI Taxonomy" id="1420899"/>
    <lineage>
        <taxon>Bacteria</taxon>
        <taxon>Bacillati</taxon>
        <taxon>Actinomycetota</taxon>
        <taxon>Actinomycetes</taxon>
        <taxon>Kitasatosporales</taxon>
        <taxon>Streptomycetaceae</taxon>
        <taxon>Streptomyces</taxon>
    </lineage>
</organism>
<name>A0A3B0AHM3_9ACTN</name>
<gene>
    <name evidence="1" type="ORF">D7231_33645</name>
</gene>
<dbReference type="PANTHER" id="PTHR37031:SF2">
    <property type="entry name" value="PHOD-LIKE PHOSPHATASE METALLOPHOSPHATASE DOMAIN-CONTAINING PROTEIN"/>
    <property type="match status" value="1"/>
</dbReference>